<protein>
    <submittedName>
        <fullName evidence="1">Uncharacterized protein</fullName>
    </submittedName>
</protein>
<keyword evidence="2" id="KW-1185">Reference proteome</keyword>
<dbReference type="Proteomes" id="UP000827721">
    <property type="component" value="Unassembled WGS sequence"/>
</dbReference>
<reference evidence="1 2" key="1">
    <citation type="submission" date="2021-02" db="EMBL/GenBank/DDBJ databases">
        <title>Plant Genome Project.</title>
        <authorList>
            <person name="Zhang R.-G."/>
        </authorList>
    </citation>
    <scope>NUCLEOTIDE SEQUENCE [LARGE SCALE GENOMIC DNA]</scope>
    <source>
        <tissue evidence="1">Leaves</tissue>
    </source>
</reference>
<sequence length="85" mass="10165">MLLSIWLQEMYKNFRARLPVVAAETIFCTDPKIKLTLWSVHMFKDLGKDWPRIYGVRVTLYITLWFPYTEIEQPCQGIIELREVT</sequence>
<comment type="caution">
    <text evidence="1">The sequence shown here is derived from an EMBL/GenBank/DDBJ whole genome shotgun (WGS) entry which is preliminary data.</text>
</comment>
<gene>
    <name evidence="1" type="ORF">JRO89_XS02G0290300</name>
</gene>
<proteinExistence type="predicted"/>
<evidence type="ECO:0000313" key="1">
    <source>
        <dbReference type="EMBL" id="KAH7576107.1"/>
    </source>
</evidence>
<accession>A0ABQ8IHF5</accession>
<evidence type="ECO:0000313" key="2">
    <source>
        <dbReference type="Proteomes" id="UP000827721"/>
    </source>
</evidence>
<name>A0ABQ8IHF5_9ROSI</name>
<organism evidence="1 2">
    <name type="scientific">Xanthoceras sorbifolium</name>
    <dbReference type="NCBI Taxonomy" id="99658"/>
    <lineage>
        <taxon>Eukaryota</taxon>
        <taxon>Viridiplantae</taxon>
        <taxon>Streptophyta</taxon>
        <taxon>Embryophyta</taxon>
        <taxon>Tracheophyta</taxon>
        <taxon>Spermatophyta</taxon>
        <taxon>Magnoliopsida</taxon>
        <taxon>eudicotyledons</taxon>
        <taxon>Gunneridae</taxon>
        <taxon>Pentapetalae</taxon>
        <taxon>rosids</taxon>
        <taxon>malvids</taxon>
        <taxon>Sapindales</taxon>
        <taxon>Sapindaceae</taxon>
        <taxon>Xanthoceroideae</taxon>
        <taxon>Xanthoceras</taxon>
    </lineage>
</organism>
<dbReference type="EMBL" id="JAFEMO010000002">
    <property type="protein sequence ID" value="KAH7576107.1"/>
    <property type="molecule type" value="Genomic_DNA"/>
</dbReference>